<feature type="transmembrane region" description="Helical" evidence="4">
    <location>
        <begin position="20"/>
        <end position="40"/>
    </location>
</feature>
<evidence type="ECO:0000313" key="7">
    <source>
        <dbReference type="Proteomes" id="UP000278756"/>
    </source>
</evidence>
<dbReference type="PANTHER" id="PTHR10434:SF40">
    <property type="entry name" value="1-ACYL-SN-GLYCEROL-3-PHOSPHATE ACYLTRANSFERASE"/>
    <property type="match status" value="1"/>
</dbReference>
<protein>
    <submittedName>
        <fullName evidence="6">1-acyl-sn-glycerol-3-phosphate acyltransferase</fullName>
    </submittedName>
</protein>
<evidence type="ECO:0000256" key="4">
    <source>
        <dbReference type="SAM" id="Phobius"/>
    </source>
</evidence>
<keyword evidence="4" id="KW-0472">Membrane</keyword>
<dbReference type="Pfam" id="PF01553">
    <property type="entry name" value="Acyltransferase"/>
    <property type="match status" value="1"/>
</dbReference>
<organism evidence="6 7">
    <name type="scientific">Asticcacaulis excentricus</name>
    <dbReference type="NCBI Taxonomy" id="78587"/>
    <lineage>
        <taxon>Bacteria</taxon>
        <taxon>Pseudomonadati</taxon>
        <taxon>Pseudomonadota</taxon>
        <taxon>Alphaproteobacteria</taxon>
        <taxon>Caulobacterales</taxon>
        <taxon>Caulobacteraceae</taxon>
        <taxon>Asticcacaulis</taxon>
    </lineage>
</organism>
<comment type="pathway">
    <text evidence="1">Lipid metabolism.</text>
</comment>
<evidence type="ECO:0000256" key="1">
    <source>
        <dbReference type="ARBA" id="ARBA00005189"/>
    </source>
</evidence>
<dbReference type="PANTHER" id="PTHR10434">
    <property type="entry name" value="1-ACYL-SN-GLYCEROL-3-PHOSPHATE ACYLTRANSFERASE"/>
    <property type="match status" value="1"/>
</dbReference>
<name>A0A3G9G6H8_9CAUL</name>
<dbReference type="InterPro" id="IPR002123">
    <property type="entry name" value="Plipid/glycerol_acylTrfase"/>
</dbReference>
<reference evidence="7" key="1">
    <citation type="journal article" date="2017" name="Biotechnol. Biofuels">
        <title>Evaluation of environmental bacterial communities as a factor affecting the growth of duckweed Lemna minor.</title>
        <authorList>
            <person name="Ishizawa H."/>
            <person name="Kuroda M."/>
            <person name="Morikawa M."/>
            <person name="Ike M."/>
        </authorList>
    </citation>
    <scope>NUCLEOTIDE SEQUENCE [LARGE SCALE GENOMIC DNA]</scope>
    <source>
        <strain evidence="7">M6</strain>
    </source>
</reference>
<keyword evidence="3 6" id="KW-0012">Acyltransferase</keyword>
<reference evidence="7" key="2">
    <citation type="journal article" date="2017" name="Plant Physiol. Biochem.">
        <title>Differential oxidative and antioxidative response of duckweed Lemna minor toward plant growth promoting/inhibiting bacteria.</title>
        <authorList>
            <person name="Ishizawa H."/>
            <person name="Kuroda M."/>
            <person name="Morikawa M."/>
            <person name="Ike M."/>
        </authorList>
    </citation>
    <scope>NUCLEOTIDE SEQUENCE [LARGE SCALE GENOMIC DNA]</scope>
    <source>
        <strain evidence="7">M6</strain>
    </source>
</reference>
<sequence length="265" mass="29761">MTTPSLAFFVDTSMRAFAFALAYWVFSISYSLMAVGLSLLPGRKPVLWVVQRYTRRMVWAMRVLAGIRLEVRGRHLVPDMPVIFAAKHQSWGDGFCLYSQFEDVAFVTGDHLEKFPLMGTLLRKLGAIVVNNCGGREARRSLSQRSAEADRDGRHILIYPEGHLNAPGTYRRYRSGVWHMYRNFNRPVVPVATNLGLFWQETQYRKTAGTAVLEFLEPIAPGLDKAQFMAVLQARIEGRTQELIAEARGGPVEPSELITEGAVAA</sequence>
<keyword evidence="4" id="KW-1133">Transmembrane helix</keyword>
<evidence type="ECO:0000259" key="5">
    <source>
        <dbReference type="SMART" id="SM00563"/>
    </source>
</evidence>
<dbReference type="CDD" id="cd07989">
    <property type="entry name" value="LPLAT_AGPAT-like"/>
    <property type="match status" value="1"/>
</dbReference>
<dbReference type="GO" id="GO:0003841">
    <property type="term" value="F:1-acylglycerol-3-phosphate O-acyltransferase activity"/>
    <property type="evidence" value="ECO:0007669"/>
    <property type="project" value="TreeGrafter"/>
</dbReference>
<evidence type="ECO:0000313" key="6">
    <source>
        <dbReference type="EMBL" id="BBF82296.1"/>
    </source>
</evidence>
<accession>A0A3G9G6H8</accession>
<dbReference type="SUPFAM" id="SSF69593">
    <property type="entry name" value="Glycerol-3-phosphate (1)-acyltransferase"/>
    <property type="match status" value="1"/>
</dbReference>
<keyword evidence="2 6" id="KW-0808">Transferase</keyword>
<evidence type="ECO:0000256" key="2">
    <source>
        <dbReference type="ARBA" id="ARBA00022679"/>
    </source>
</evidence>
<dbReference type="SMART" id="SM00563">
    <property type="entry name" value="PlsC"/>
    <property type="match status" value="1"/>
</dbReference>
<keyword evidence="4" id="KW-0812">Transmembrane</keyword>
<dbReference type="EMBL" id="AP018828">
    <property type="protein sequence ID" value="BBF82296.1"/>
    <property type="molecule type" value="Genomic_DNA"/>
</dbReference>
<proteinExistence type="predicted"/>
<dbReference type="AlphaFoldDB" id="A0A3G9G6H8"/>
<dbReference type="GO" id="GO:0006654">
    <property type="term" value="P:phosphatidic acid biosynthetic process"/>
    <property type="evidence" value="ECO:0007669"/>
    <property type="project" value="TreeGrafter"/>
</dbReference>
<evidence type="ECO:0000256" key="3">
    <source>
        <dbReference type="ARBA" id="ARBA00023315"/>
    </source>
</evidence>
<gene>
    <name evidence="6" type="ORF">EM6_2928</name>
</gene>
<dbReference type="Proteomes" id="UP000278756">
    <property type="component" value="Chromosome 2"/>
</dbReference>
<feature type="domain" description="Phospholipid/glycerol acyltransferase" evidence="5">
    <location>
        <begin position="82"/>
        <end position="196"/>
    </location>
</feature>